<dbReference type="Proteomes" id="UP000036873">
    <property type="component" value="Unassembled WGS sequence"/>
</dbReference>
<comment type="caution">
    <text evidence="2">The sequence shown here is derived from an EMBL/GenBank/DDBJ whole genome shotgun (WGS) entry which is preliminary data.</text>
</comment>
<dbReference type="Gene3D" id="3.40.50.300">
    <property type="entry name" value="P-loop containing nucleotide triphosphate hydrolases"/>
    <property type="match status" value="1"/>
</dbReference>
<dbReference type="SUPFAM" id="SSF52540">
    <property type="entry name" value="P-loop containing nucleoside triphosphate hydrolases"/>
    <property type="match status" value="1"/>
</dbReference>
<dbReference type="RefSeq" id="WP_050740538.1">
    <property type="nucleotide sequence ID" value="NZ_LGYO01000027.1"/>
</dbReference>
<dbReference type="STRING" id="52689.AKG39_11475"/>
<evidence type="ECO:0000259" key="1">
    <source>
        <dbReference type="Pfam" id="PF13185"/>
    </source>
</evidence>
<organism evidence="2 3">
    <name type="scientific">Acetobacterium bakii</name>
    <dbReference type="NCBI Taxonomy" id="52689"/>
    <lineage>
        <taxon>Bacteria</taxon>
        <taxon>Bacillati</taxon>
        <taxon>Bacillota</taxon>
        <taxon>Clostridia</taxon>
        <taxon>Eubacteriales</taxon>
        <taxon>Eubacteriaceae</taxon>
        <taxon>Acetobacterium</taxon>
    </lineage>
</organism>
<gene>
    <name evidence="2" type="ORF">AKG39_11475</name>
</gene>
<protein>
    <recommendedName>
        <fullName evidence="1">GAF domain-containing protein</fullName>
    </recommendedName>
</protein>
<dbReference type="SUPFAM" id="SSF55781">
    <property type="entry name" value="GAF domain-like"/>
    <property type="match status" value="1"/>
</dbReference>
<keyword evidence="3" id="KW-1185">Reference proteome</keyword>
<dbReference type="AlphaFoldDB" id="A0A0L6TZC0"/>
<evidence type="ECO:0000313" key="2">
    <source>
        <dbReference type="EMBL" id="KNZ41598.1"/>
    </source>
</evidence>
<dbReference type="Gene3D" id="3.30.450.40">
    <property type="match status" value="1"/>
</dbReference>
<dbReference type="OrthoDB" id="9769481at2"/>
<dbReference type="Pfam" id="PF13185">
    <property type="entry name" value="GAF_2"/>
    <property type="match status" value="1"/>
</dbReference>
<dbReference type="InterPro" id="IPR027417">
    <property type="entry name" value="P-loop_NTPase"/>
</dbReference>
<dbReference type="EMBL" id="LGYO01000027">
    <property type="protein sequence ID" value="KNZ41598.1"/>
    <property type="molecule type" value="Genomic_DNA"/>
</dbReference>
<sequence length="670" mass="76128">MSLKMCNLLDVEKYLLLELVYFHLPPALKSSISRETPMKLDVYIDLLDQCSHSMYPGFVNKSQHGRQFMKLRQGYFRRIYATSENLGDILITGYMNDNHGPFGNTLEKPKTSFVGLAFEDSENNGAVTFSGCEQMYPSSLVLDWGGCFAASLGVITEHHHRAMSFYDAHMQGIFGERNILGHSKGGNLATYVFINRLHQNTRAYCVNAQPYCWYTMNNAQKEALKTDRFEYIVHADDPTRKASYVSYISRTAPLNRYAKKRFINIHGLAEVNFDAFGNLEGTRVIRETTDSLKSRIFKDFTAERRLNHDECMEQFQSQIQASTAIPRLLSTTMDELLMVTEALAAILWLKDSDGKGAYIYPLLIKSPAADEFYQLKLRKGNGIAAQCVFEGLPYFIRDSQRYNLPFEGMDQAMGITITSEIAVPLGIDEKEVFGALELINKKNGVFTIEDFALVNDMTLAMLEVFRKSGQTIDSYRDFSLLKIRRGNEKLFAIEKHAYEEVSFVSAEAKKSFLNMITGQTLGTHEVLTFNRRSFNASKKAEFKELRNREYAEIFKNPKDRYLNKSVAAVLKLALLRAKDKLMRIDEVAKKAGFQDKLKTPVKDLTDDEYVRLEYAVAQVKHPMLMIVNPPFKGFSGAAYEALCNQLKQDCQHKTLTALVLSLENAAEVPV</sequence>
<reference evidence="3" key="1">
    <citation type="submission" date="2015-07" db="EMBL/GenBank/DDBJ databases">
        <title>Draft genome sequence of Acetobacterium bakii DSM 8293, a potential psychrophilic chemical producer through syngas fermentation.</title>
        <authorList>
            <person name="Song Y."/>
            <person name="Hwang S."/>
            <person name="Cho B.-K."/>
        </authorList>
    </citation>
    <scope>NUCLEOTIDE SEQUENCE [LARGE SCALE GENOMIC DNA]</scope>
    <source>
        <strain evidence="3">DSM 8239</strain>
    </source>
</reference>
<proteinExistence type="predicted"/>
<evidence type="ECO:0000313" key="3">
    <source>
        <dbReference type="Proteomes" id="UP000036873"/>
    </source>
</evidence>
<dbReference type="InterPro" id="IPR003018">
    <property type="entry name" value="GAF"/>
</dbReference>
<accession>A0A0L6TZC0</accession>
<dbReference type="InterPro" id="IPR029016">
    <property type="entry name" value="GAF-like_dom_sf"/>
</dbReference>
<feature type="domain" description="GAF" evidence="1">
    <location>
        <begin position="325"/>
        <end position="455"/>
    </location>
</feature>
<name>A0A0L6TZC0_9FIRM</name>